<feature type="compositionally biased region" description="Basic and acidic residues" evidence="1">
    <location>
        <begin position="42"/>
        <end position="55"/>
    </location>
</feature>
<proteinExistence type="predicted"/>
<gene>
    <name evidence="2" type="ORF">SAMN02745121_03468</name>
</gene>
<evidence type="ECO:0000313" key="2">
    <source>
        <dbReference type="EMBL" id="SFE21846.1"/>
    </source>
</evidence>
<dbReference type="PROSITE" id="PS51257">
    <property type="entry name" value="PROKAR_LIPOPROTEIN"/>
    <property type="match status" value="1"/>
</dbReference>
<accession>A0A1I1YQN6</accession>
<dbReference type="Proteomes" id="UP000199400">
    <property type="component" value="Unassembled WGS sequence"/>
</dbReference>
<dbReference type="AlphaFoldDB" id="A0A1I1YQN6"/>
<sequence>MQPKPGLALLAALAACGDGGAVMTEETGSLRRAARRTLRGSQCRDDPGAPQERGRDGRRRAMQCVRASRSLPNTATRVRSTPSDTIVWAMVG</sequence>
<evidence type="ECO:0008006" key="4">
    <source>
        <dbReference type="Google" id="ProtNLM"/>
    </source>
</evidence>
<name>A0A1I1YQN6_9BACT</name>
<organism evidence="2 3">
    <name type="scientific">Nannocystis exedens</name>
    <dbReference type="NCBI Taxonomy" id="54"/>
    <lineage>
        <taxon>Bacteria</taxon>
        <taxon>Pseudomonadati</taxon>
        <taxon>Myxococcota</taxon>
        <taxon>Polyangia</taxon>
        <taxon>Nannocystales</taxon>
        <taxon>Nannocystaceae</taxon>
        <taxon>Nannocystis</taxon>
    </lineage>
</organism>
<evidence type="ECO:0000256" key="1">
    <source>
        <dbReference type="SAM" id="MobiDB-lite"/>
    </source>
</evidence>
<feature type="region of interest" description="Disordered" evidence="1">
    <location>
        <begin position="27"/>
        <end position="61"/>
    </location>
</feature>
<dbReference type="EMBL" id="FOMX01000010">
    <property type="protein sequence ID" value="SFE21846.1"/>
    <property type="molecule type" value="Genomic_DNA"/>
</dbReference>
<reference evidence="3" key="1">
    <citation type="submission" date="2016-10" db="EMBL/GenBank/DDBJ databases">
        <authorList>
            <person name="Varghese N."/>
            <person name="Submissions S."/>
        </authorList>
    </citation>
    <scope>NUCLEOTIDE SEQUENCE [LARGE SCALE GENOMIC DNA]</scope>
    <source>
        <strain evidence="3">ATCC 25963</strain>
    </source>
</reference>
<evidence type="ECO:0000313" key="3">
    <source>
        <dbReference type="Proteomes" id="UP000199400"/>
    </source>
</evidence>
<keyword evidence="3" id="KW-1185">Reference proteome</keyword>
<protein>
    <recommendedName>
        <fullName evidence="4">Lipoprotein</fullName>
    </recommendedName>
</protein>